<dbReference type="EMBL" id="CP015405">
    <property type="protein sequence ID" value="ANU74374.2"/>
    <property type="molecule type" value="Genomic_DNA"/>
</dbReference>
<name>A0A1C7I614_9FIRM</name>
<organism evidence="2 3">
    <name type="scientific">Blautia pseudococcoides</name>
    <dbReference type="NCBI Taxonomy" id="1796616"/>
    <lineage>
        <taxon>Bacteria</taxon>
        <taxon>Bacillati</taxon>
        <taxon>Bacillota</taxon>
        <taxon>Clostridia</taxon>
        <taxon>Lachnospirales</taxon>
        <taxon>Lachnospiraceae</taxon>
        <taxon>Blautia</taxon>
    </lineage>
</organism>
<sequence length="109" mass="11217">MGGFRDCEGGNVVGRITAYGLRRTADGRRDGAAGAGGRDTAWLLAALPSANLLPAAKFVGNGLLINQLGQVDLRLAPLDTRQPVSLPPAPAAPPRLPGVGTRNIRLPKG</sequence>
<proteinExistence type="predicted"/>
<reference evidence="2" key="1">
    <citation type="submission" date="2017-04" db="EMBL/GenBank/DDBJ databases">
        <title>Complete Genome Sequences of Twelve Strains of a Stable Defined Moderately Diverse Mouse Microbiota 2 (sDMDMm2).</title>
        <authorList>
            <person name="Uchimura Y."/>
            <person name="Wyss M."/>
            <person name="Brugiroux S."/>
            <person name="Limenitakis J.P."/>
            <person name="Stecher B."/>
            <person name="McCoy K.D."/>
            <person name="Macpherson A.J."/>
        </authorList>
    </citation>
    <scope>NUCLEOTIDE SEQUENCE</scope>
    <source>
        <strain evidence="2">YL58</strain>
    </source>
</reference>
<feature type="region of interest" description="Disordered" evidence="1">
    <location>
        <begin position="81"/>
        <end position="109"/>
    </location>
</feature>
<dbReference type="Proteomes" id="UP000092574">
    <property type="component" value="Chromosome"/>
</dbReference>
<evidence type="ECO:0000313" key="3">
    <source>
        <dbReference type="Proteomes" id="UP000092574"/>
    </source>
</evidence>
<dbReference type="STRING" id="1796616.A4V09_00430"/>
<evidence type="ECO:0000313" key="2">
    <source>
        <dbReference type="EMBL" id="ANU74374.2"/>
    </source>
</evidence>
<dbReference type="KEGG" id="byl:A4V09_00430"/>
<protein>
    <submittedName>
        <fullName evidence="2">Uncharacterized protein</fullName>
    </submittedName>
</protein>
<feature type="compositionally biased region" description="Pro residues" evidence="1">
    <location>
        <begin position="85"/>
        <end position="96"/>
    </location>
</feature>
<gene>
    <name evidence="2" type="ORF">A4V09_00430</name>
</gene>
<keyword evidence="3" id="KW-1185">Reference proteome</keyword>
<dbReference type="AlphaFoldDB" id="A0A1C7I614"/>
<accession>A0A1C7I614</accession>
<evidence type="ECO:0000256" key="1">
    <source>
        <dbReference type="SAM" id="MobiDB-lite"/>
    </source>
</evidence>